<reference evidence="1 2" key="1">
    <citation type="journal article" date="2021" name="Hortic Res">
        <title>Chromosome-scale assembly of the Dendrobium chrysotoxum genome enhances the understanding of orchid evolution.</title>
        <authorList>
            <person name="Zhang Y."/>
            <person name="Zhang G.Q."/>
            <person name="Zhang D."/>
            <person name="Liu X.D."/>
            <person name="Xu X.Y."/>
            <person name="Sun W.H."/>
            <person name="Yu X."/>
            <person name="Zhu X."/>
            <person name="Wang Z.W."/>
            <person name="Zhao X."/>
            <person name="Zhong W.Y."/>
            <person name="Chen H."/>
            <person name="Yin W.L."/>
            <person name="Huang T."/>
            <person name="Niu S.C."/>
            <person name="Liu Z.J."/>
        </authorList>
    </citation>
    <scope>NUCLEOTIDE SEQUENCE [LARGE SCALE GENOMIC DNA]</scope>
    <source>
        <strain evidence="1">Lindl</strain>
    </source>
</reference>
<comment type="caution">
    <text evidence="1">The sequence shown here is derived from an EMBL/GenBank/DDBJ whole genome shotgun (WGS) entry which is preliminary data.</text>
</comment>
<organism evidence="1 2">
    <name type="scientific">Dendrobium chrysotoxum</name>
    <name type="common">Orchid</name>
    <dbReference type="NCBI Taxonomy" id="161865"/>
    <lineage>
        <taxon>Eukaryota</taxon>
        <taxon>Viridiplantae</taxon>
        <taxon>Streptophyta</taxon>
        <taxon>Embryophyta</taxon>
        <taxon>Tracheophyta</taxon>
        <taxon>Spermatophyta</taxon>
        <taxon>Magnoliopsida</taxon>
        <taxon>Liliopsida</taxon>
        <taxon>Asparagales</taxon>
        <taxon>Orchidaceae</taxon>
        <taxon>Epidendroideae</taxon>
        <taxon>Malaxideae</taxon>
        <taxon>Dendrobiinae</taxon>
        <taxon>Dendrobium</taxon>
    </lineage>
</organism>
<dbReference type="Proteomes" id="UP000775213">
    <property type="component" value="Unassembled WGS sequence"/>
</dbReference>
<proteinExistence type="predicted"/>
<accession>A0AAV7HAH4</accession>
<name>A0AAV7HAH4_DENCH</name>
<dbReference type="InterPro" id="IPR036397">
    <property type="entry name" value="RNaseH_sf"/>
</dbReference>
<keyword evidence="2" id="KW-1185">Reference proteome</keyword>
<evidence type="ECO:0000313" key="2">
    <source>
        <dbReference type="Proteomes" id="UP000775213"/>
    </source>
</evidence>
<evidence type="ECO:0000313" key="1">
    <source>
        <dbReference type="EMBL" id="KAH0465576.1"/>
    </source>
</evidence>
<dbReference type="EMBL" id="JAGFBR010000006">
    <property type="protein sequence ID" value="KAH0465576.1"/>
    <property type="molecule type" value="Genomic_DNA"/>
</dbReference>
<sequence length="109" mass="12540">MESTSPKKRFRSFFKDLYMQLIHTVVTQPQMNGKPKVTNQIILKGLKRCLKRDWGEGGDRLKSFSMYYNIPRSGVRTFNTTSNKDKKGAQYNKLLPFGEGPSVVVAMFE</sequence>
<protein>
    <submittedName>
        <fullName evidence="1">Uncharacterized protein</fullName>
    </submittedName>
</protein>
<dbReference type="GO" id="GO:0003676">
    <property type="term" value="F:nucleic acid binding"/>
    <property type="evidence" value="ECO:0007669"/>
    <property type="project" value="InterPro"/>
</dbReference>
<gene>
    <name evidence="1" type="ORF">IEQ34_005679</name>
</gene>
<dbReference type="AlphaFoldDB" id="A0AAV7HAH4"/>
<dbReference type="Gene3D" id="3.30.420.10">
    <property type="entry name" value="Ribonuclease H-like superfamily/Ribonuclease H"/>
    <property type="match status" value="1"/>
</dbReference>